<gene>
    <name evidence="6" type="ORF">BSCA_2363</name>
</gene>
<dbReference type="Gene3D" id="3.40.190.290">
    <property type="match status" value="1"/>
</dbReference>
<dbReference type="Proteomes" id="UP000029033">
    <property type="component" value="Unassembled WGS sequence"/>
</dbReference>
<name>A0A087DFE4_9BIFI</name>
<comment type="similarity">
    <text evidence="1">Belongs to the LysR transcriptional regulatory family.</text>
</comment>
<dbReference type="Gene3D" id="1.10.10.10">
    <property type="entry name" value="Winged helix-like DNA-binding domain superfamily/Winged helix DNA-binding domain"/>
    <property type="match status" value="1"/>
</dbReference>
<dbReference type="OrthoDB" id="3252676at2"/>
<keyword evidence="2" id="KW-0805">Transcription regulation</keyword>
<evidence type="ECO:0000313" key="7">
    <source>
        <dbReference type="Proteomes" id="UP000029033"/>
    </source>
</evidence>
<keyword evidence="7" id="KW-1185">Reference proteome</keyword>
<protein>
    <submittedName>
        <fullName evidence="6">LysR family transcriptional regulator</fullName>
    </submittedName>
</protein>
<organism evidence="6 7">
    <name type="scientific">Bifidobacterium scardovii</name>
    <dbReference type="NCBI Taxonomy" id="158787"/>
    <lineage>
        <taxon>Bacteria</taxon>
        <taxon>Bacillati</taxon>
        <taxon>Actinomycetota</taxon>
        <taxon>Actinomycetes</taxon>
        <taxon>Bifidobacteriales</taxon>
        <taxon>Bifidobacteriaceae</taxon>
        <taxon>Bifidobacterium</taxon>
    </lineage>
</organism>
<dbReference type="SUPFAM" id="SSF46785">
    <property type="entry name" value="Winged helix' DNA-binding domain"/>
    <property type="match status" value="1"/>
</dbReference>
<dbReference type="eggNOG" id="COG0583">
    <property type="taxonomic scope" value="Bacteria"/>
</dbReference>
<dbReference type="PANTHER" id="PTHR30126:SF40">
    <property type="entry name" value="HTH-TYPE TRANSCRIPTIONAL REGULATOR GLTR"/>
    <property type="match status" value="1"/>
</dbReference>
<sequence length="271" mass="29533">MFPLLETLVAVYEIGQFTMAADELKVSQSTVSSRIAQLERMVGAPLFERNAKSDVTPTEAGRLLYQVAIGIDGTWRDAQERIARMRESREPFSMLFSHTTATVLLPEALRRASGELHHFDLAVHMLNSDAILEQVGMKAAHLGVVEKPIVNDSVDRVTLREDRLVLAGDPDGVWMMREHGSGVRYYTDLYFKTAGVSPADAIEVGNNAAIVAAIAAGFGQSLVSADTVPAGVPTRDPGEEFVRRFYALTPRSGLTHDQRALADAIIGVLRG</sequence>
<dbReference type="Gene3D" id="3.40.190.10">
    <property type="entry name" value="Periplasmic binding protein-like II"/>
    <property type="match status" value="1"/>
</dbReference>
<evidence type="ECO:0000256" key="2">
    <source>
        <dbReference type="ARBA" id="ARBA00023015"/>
    </source>
</evidence>
<proteinExistence type="inferred from homology"/>
<dbReference type="GeneID" id="85166071"/>
<dbReference type="SUPFAM" id="SSF53850">
    <property type="entry name" value="Periplasmic binding protein-like II"/>
    <property type="match status" value="1"/>
</dbReference>
<reference evidence="6 7" key="1">
    <citation type="submission" date="2014-03" db="EMBL/GenBank/DDBJ databases">
        <title>Genomics of Bifidobacteria.</title>
        <authorList>
            <person name="Ventura M."/>
            <person name="Milani C."/>
            <person name="Lugli G.A."/>
        </authorList>
    </citation>
    <scope>NUCLEOTIDE SEQUENCE [LARGE SCALE GENOMIC DNA]</scope>
    <source>
        <strain evidence="6 7">LMG 21589</strain>
    </source>
</reference>
<dbReference type="PROSITE" id="PS50931">
    <property type="entry name" value="HTH_LYSR"/>
    <property type="match status" value="1"/>
</dbReference>
<evidence type="ECO:0000256" key="3">
    <source>
        <dbReference type="ARBA" id="ARBA00023125"/>
    </source>
</evidence>
<dbReference type="InterPro" id="IPR000847">
    <property type="entry name" value="LysR_HTH_N"/>
</dbReference>
<dbReference type="GO" id="GO:0003700">
    <property type="term" value="F:DNA-binding transcription factor activity"/>
    <property type="evidence" value="ECO:0007669"/>
    <property type="project" value="InterPro"/>
</dbReference>
<feature type="domain" description="HTH lysR-type" evidence="5">
    <location>
        <begin position="1"/>
        <end position="58"/>
    </location>
</feature>
<evidence type="ECO:0000256" key="4">
    <source>
        <dbReference type="ARBA" id="ARBA00023163"/>
    </source>
</evidence>
<dbReference type="Pfam" id="PF03466">
    <property type="entry name" value="LysR_substrate"/>
    <property type="match status" value="1"/>
</dbReference>
<dbReference type="AlphaFoldDB" id="A0A087DFE4"/>
<evidence type="ECO:0000259" key="5">
    <source>
        <dbReference type="PROSITE" id="PS50931"/>
    </source>
</evidence>
<evidence type="ECO:0000313" key="6">
    <source>
        <dbReference type="EMBL" id="KFI94244.1"/>
    </source>
</evidence>
<evidence type="ECO:0000256" key="1">
    <source>
        <dbReference type="ARBA" id="ARBA00009437"/>
    </source>
</evidence>
<comment type="caution">
    <text evidence="6">The sequence shown here is derived from an EMBL/GenBank/DDBJ whole genome shotgun (WGS) entry which is preliminary data.</text>
</comment>
<dbReference type="RefSeq" id="WP_033519783.1">
    <property type="nucleotide sequence ID" value="NZ_CAUPKV010000048.1"/>
</dbReference>
<accession>A0A087DFE4</accession>
<dbReference type="InterPro" id="IPR036388">
    <property type="entry name" value="WH-like_DNA-bd_sf"/>
</dbReference>
<dbReference type="EMBL" id="JGZO01000010">
    <property type="protein sequence ID" value="KFI94244.1"/>
    <property type="molecule type" value="Genomic_DNA"/>
</dbReference>
<dbReference type="Pfam" id="PF00126">
    <property type="entry name" value="HTH_1"/>
    <property type="match status" value="1"/>
</dbReference>
<dbReference type="PANTHER" id="PTHR30126">
    <property type="entry name" value="HTH-TYPE TRANSCRIPTIONAL REGULATOR"/>
    <property type="match status" value="1"/>
</dbReference>
<keyword evidence="3" id="KW-0238">DNA-binding</keyword>
<dbReference type="InterPro" id="IPR005119">
    <property type="entry name" value="LysR_subst-bd"/>
</dbReference>
<dbReference type="PRINTS" id="PR00039">
    <property type="entry name" value="HTHLYSR"/>
</dbReference>
<dbReference type="GO" id="GO:0000976">
    <property type="term" value="F:transcription cis-regulatory region binding"/>
    <property type="evidence" value="ECO:0007669"/>
    <property type="project" value="TreeGrafter"/>
</dbReference>
<dbReference type="InterPro" id="IPR036390">
    <property type="entry name" value="WH_DNA-bd_sf"/>
</dbReference>
<dbReference type="STRING" id="158787.BSCA_2363"/>
<keyword evidence="4" id="KW-0804">Transcription</keyword>